<name>A0A6V7I2Q9_9HYME</name>
<protein>
    <submittedName>
        <fullName evidence="1">Uncharacterized protein</fullName>
    </submittedName>
</protein>
<evidence type="ECO:0000313" key="1">
    <source>
        <dbReference type="EMBL" id="CAD1533367.1"/>
    </source>
</evidence>
<sequence>PTAIDVRVISHHKQRCAVWFGGALLASGPEFYQVCHTKKDYQEYGPGICRYNPVFRSVV</sequence>
<dbReference type="SUPFAM" id="SSF53067">
    <property type="entry name" value="Actin-like ATPase domain"/>
    <property type="match status" value="1"/>
</dbReference>
<dbReference type="AlphaFoldDB" id="A0A6V7I2Q9"/>
<proteinExistence type="predicted"/>
<dbReference type="InterPro" id="IPR004000">
    <property type="entry name" value="Actin"/>
</dbReference>
<dbReference type="InterPro" id="IPR043129">
    <property type="entry name" value="ATPase_NBD"/>
</dbReference>
<dbReference type="FunFam" id="3.30.420.40:FF:000058">
    <property type="entry name" value="Putative actin-related protein 5"/>
    <property type="match status" value="1"/>
</dbReference>
<gene>
    <name evidence="1" type="ORF">BBRV_LOCUS12772</name>
</gene>
<reference evidence="1" key="1">
    <citation type="submission" date="2020-07" db="EMBL/GenBank/DDBJ databases">
        <authorList>
            <person name="Ferguson B K."/>
        </authorList>
    </citation>
    <scope>NUCLEOTIDE SEQUENCE</scope>
    <source>
        <strain evidence="1">L06</strain>
    </source>
</reference>
<organism evidence="1">
    <name type="scientific">Bracon brevicornis</name>
    <dbReference type="NCBI Taxonomy" id="1563983"/>
    <lineage>
        <taxon>Eukaryota</taxon>
        <taxon>Metazoa</taxon>
        <taxon>Ecdysozoa</taxon>
        <taxon>Arthropoda</taxon>
        <taxon>Hexapoda</taxon>
        <taxon>Insecta</taxon>
        <taxon>Pterygota</taxon>
        <taxon>Neoptera</taxon>
        <taxon>Endopterygota</taxon>
        <taxon>Hymenoptera</taxon>
        <taxon>Apocrita</taxon>
        <taxon>Ichneumonoidea</taxon>
        <taxon>Braconidae</taxon>
        <taxon>Braconinae</taxon>
        <taxon>Bracon</taxon>
    </lineage>
</organism>
<dbReference type="Gene3D" id="3.30.420.40">
    <property type="match status" value="1"/>
</dbReference>
<dbReference type="EMBL" id="CADCXW020000002">
    <property type="protein sequence ID" value="CAD1533367.1"/>
    <property type="molecule type" value="Genomic_DNA"/>
</dbReference>
<feature type="non-terminal residue" evidence="1">
    <location>
        <position position="1"/>
    </location>
</feature>
<dbReference type="Pfam" id="PF00022">
    <property type="entry name" value="Actin"/>
    <property type="match status" value="1"/>
</dbReference>
<accession>A0A6V7I2Q9</accession>